<protein>
    <submittedName>
        <fullName evidence="1">Uncharacterized protein</fullName>
    </submittedName>
</protein>
<gene>
    <name evidence="1" type="ORF">HII31_03469</name>
</gene>
<organism evidence="1 2">
    <name type="scientific">Pseudocercospora fuligena</name>
    <dbReference type="NCBI Taxonomy" id="685502"/>
    <lineage>
        <taxon>Eukaryota</taxon>
        <taxon>Fungi</taxon>
        <taxon>Dikarya</taxon>
        <taxon>Ascomycota</taxon>
        <taxon>Pezizomycotina</taxon>
        <taxon>Dothideomycetes</taxon>
        <taxon>Dothideomycetidae</taxon>
        <taxon>Mycosphaerellales</taxon>
        <taxon>Mycosphaerellaceae</taxon>
        <taxon>Pseudocercospora</taxon>
    </lineage>
</organism>
<sequence>MERASHTSFGPFVWPDDRSPTYHIKDVITVNWNYTHETCIEDIQGVQTCIHVVPRSTMCRSLKHDTAGRARHLYYFRKTHNLHQ</sequence>
<proteinExistence type="predicted"/>
<accession>A0A8H6RQV9</accession>
<reference evidence="1" key="1">
    <citation type="submission" date="2020-04" db="EMBL/GenBank/DDBJ databases">
        <title>Draft genome resource of the tomato pathogen Pseudocercospora fuligena.</title>
        <authorList>
            <person name="Zaccaron A."/>
        </authorList>
    </citation>
    <scope>NUCLEOTIDE SEQUENCE</scope>
    <source>
        <strain evidence="1">PF001</strain>
    </source>
</reference>
<comment type="caution">
    <text evidence="1">The sequence shown here is derived from an EMBL/GenBank/DDBJ whole genome shotgun (WGS) entry which is preliminary data.</text>
</comment>
<dbReference type="Proteomes" id="UP000660729">
    <property type="component" value="Unassembled WGS sequence"/>
</dbReference>
<name>A0A8H6RQV9_9PEZI</name>
<evidence type="ECO:0000313" key="1">
    <source>
        <dbReference type="EMBL" id="KAF7195263.1"/>
    </source>
</evidence>
<keyword evidence="2" id="KW-1185">Reference proteome</keyword>
<dbReference type="AlphaFoldDB" id="A0A8H6RQV9"/>
<dbReference type="EMBL" id="JABCIY010000041">
    <property type="protein sequence ID" value="KAF7195263.1"/>
    <property type="molecule type" value="Genomic_DNA"/>
</dbReference>
<evidence type="ECO:0000313" key="2">
    <source>
        <dbReference type="Proteomes" id="UP000660729"/>
    </source>
</evidence>